<dbReference type="GO" id="GO:0002082">
    <property type="term" value="P:regulation of oxidative phosphorylation"/>
    <property type="evidence" value="ECO:0007669"/>
    <property type="project" value="TreeGrafter"/>
</dbReference>
<keyword evidence="5 6" id="KW-0472">Membrane</keyword>
<comment type="subcellular location">
    <subcellularLocation>
        <location evidence="1">Mitochondrion inner membrane</location>
    </subcellularLocation>
</comment>
<dbReference type="Proteomes" id="UP001652628">
    <property type="component" value="Chromosome 3"/>
</dbReference>
<feature type="transmembrane region" description="Helical" evidence="6">
    <location>
        <begin position="77"/>
        <end position="102"/>
    </location>
</feature>
<dbReference type="PANTHER" id="PTHR10510">
    <property type="entry name" value="CYTOCHROME C OXIDASE POLYPEPTIDE 7A"/>
    <property type="match status" value="1"/>
</dbReference>
<keyword evidence="6" id="KW-0812">Transmembrane</keyword>
<dbReference type="GO" id="GO:0005743">
    <property type="term" value="C:mitochondrial inner membrane"/>
    <property type="evidence" value="ECO:0007669"/>
    <property type="project" value="UniProtKB-SubCell"/>
</dbReference>
<accession>A0AB39YZE3</accession>
<keyword evidence="7" id="KW-1185">Reference proteome</keyword>
<dbReference type="Gene3D" id="4.10.91.10">
    <property type="entry name" value="Cytochrome c oxidase, subunit VIIa"/>
    <property type="match status" value="1"/>
</dbReference>
<protein>
    <submittedName>
        <fullName evidence="8">Cytochrome c oxidase subunit 7A1, mitochondrial</fullName>
    </submittedName>
</protein>
<organism evidence="7 8">
    <name type="scientific">Drosophila suzukii</name>
    <name type="common">Spotted-wing drosophila fruit fly</name>
    <dbReference type="NCBI Taxonomy" id="28584"/>
    <lineage>
        <taxon>Eukaryota</taxon>
        <taxon>Metazoa</taxon>
        <taxon>Ecdysozoa</taxon>
        <taxon>Arthropoda</taxon>
        <taxon>Hexapoda</taxon>
        <taxon>Insecta</taxon>
        <taxon>Pterygota</taxon>
        <taxon>Neoptera</taxon>
        <taxon>Endopterygota</taxon>
        <taxon>Diptera</taxon>
        <taxon>Brachycera</taxon>
        <taxon>Muscomorpha</taxon>
        <taxon>Ephydroidea</taxon>
        <taxon>Drosophilidae</taxon>
        <taxon>Drosophila</taxon>
        <taxon>Sophophora</taxon>
    </lineage>
</organism>
<dbReference type="GeneID" id="108006101"/>
<evidence type="ECO:0000256" key="6">
    <source>
        <dbReference type="SAM" id="Phobius"/>
    </source>
</evidence>
<dbReference type="RefSeq" id="XP_016925035.4">
    <property type="nucleotide sequence ID" value="XM_017069546.4"/>
</dbReference>
<proteinExistence type="inferred from homology"/>
<keyword evidence="6" id="KW-1133">Transmembrane helix</keyword>
<comment type="similarity">
    <text evidence="2">Belongs to the cytochrome c oxidase VIIa family.</text>
</comment>
<dbReference type="GO" id="GO:0006123">
    <property type="term" value="P:mitochondrial electron transport, cytochrome c to oxygen"/>
    <property type="evidence" value="ECO:0007669"/>
    <property type="project" value="InterPro"/>
</dbReference>
<dbReference type="CDD" id="cd00928">
    <property type="entry name" value="Cyt_c_Oxidase_VIIa"/>
    <property type="match status" value="1"/>
</dbReference>
<evidence type="ECO:0000313" key="8">
    <source>
        <dbReference type="RefSeq" id="XP_016925035.4"/>
    </source>
</evidence>
<dbReference type="PANTHER" id="PTHR10510:SF13">
    <property type="entry name" value="CYTOCHROME C OXIDASE SUBUNIT 7A-LIKE-RELATED"/>
    <property type="match status" value="1"/>
</dbReference>
<evidence type="ECO:0000313" key="7">
    <source>
        <dbReference type="Proteomes" id="UP001652628"/>
    </source>
</evidence>
<dbReference type="SUPFAM" id="SSF81419">
    <property type="entry name" value="Mitochondrial cytochrome c oxidase subunit VIIa"/>
    <property type="match status" value="1"/>
</dbReference>
<name>A0AB39YZE3_DROSZ</name>
<evidence type="ECO:0000256" key="4">
    <source>
        <dbReference type="ARBA" id="ARBA00023128"/>
    </source>
</evidence>
<reference evidence="8" key="1">
    <citation type="submission" date="2025-08" db="UniProtKB">
        <authorList>
            <consortium name="RefSeq"/>
        </authorList>
    </citation>
    <scope>IDENTIFICATION</scope>
</reference>
<sequence length="103" mass="11264">MQRNCFSLRPFLRGAGELGVFGTPSRLFRNSAALKSAAAAPKTAPGKLPPKMAKLRKKFQADNDLPIFLKGGSMDNILYRLTWVLSILGIAGDVWLWAGYIIA</sequence>
<gene>
    <name evidence="8" type="primary">COX7AL</name>
</gene>
<evidence type="ECO:0000256" key="5">
    <source>
        <dbReference type="ARBA" id="ARBA00023136"/>
    </source>
</evidence>
<keyword evidence="3" id="KW-0999">Mitochondrion inner membrane</keyword>
<dbReference type="GO" id="GO:0045277">
    <property type="term" value="C:respiratory chain complex IV"/>
    <property type="evidence" value="ECO:0007669"/>
    <property type="project" value="InterPro"/>
</dbReference>
<dbReference type="AlphaFoldDB" id="A0AB39YZE3"/>
<evidence type="ECO:0000256" key="2">
    <source>
        <dbReference type="ARBA" id="ARBA00009331"/>
    </source>
</evidence>
<dbReference type="InterPro" id="IPR036539">
    <property type="entry name" value="Cyt_c_oxidase_su7a_sf"/>
</dbReference>
<keyword evidence="4" id="KW-0496">Mitochondrion</keyword>
<dbReference type="InterPro" id="IPR003177">
    <property type="entry name" value="Cytc_oxidase_su7a_met"/>
</dbReference>
<evidence type="ECO:0000256" key="1">
    <source>
        <dbReference type="ARBA" id="ARBA00004273"/>
    </source>
</evidence>
<dbReference type="GO" id="GO:0097250">
    <property type="term" value="P:mitochondrial respirasome assembly"/>
    <property type="evidence" value="ECO:0007669"/>
    <property type="project" value="TreeGrafter"/>
</dbReference>
<evidence type="ECO:0000256" key="3">
    <source>
        <dbReference type="ARBA" id="ARBA00022792"/>
    </source>
</evidence>